<evidence type="ECO:0000256" key="3">
    <source>
        <dbReference type="ARBA" id="ARBA00022737"/>
    </source>
</evidence>
<evidence type="ECO:0000259" key="12">
    <source>
        <dbReference type="PROSITE" id="PS50157"/>
    </source>
</evidence>
<comment type="subcellular location">
    <subcellularLocation>
        <location evidence="1">Nucleus</location>
    </subcellularLocation>
</comment>
<dbReference type="InterPro" id="IPR013087">
    <property type="entry name" value="Znf_C2H2_type"/>
</dbReference>
<dbReference type="RefSeq" id="XP_022256107.1">
    <property type="nucleotide sequence ID" value="XM_022400399.1"/>
</dbReference>
<feature type="domain" description="C2H2-type" evidence="12">
    <location>
        <begin position="236"/>
        <end position="263"/>
    </location>
</feature>
<dbReference type="Proteomes" id="UP000694941">
    <property type="component" value="Unplaced"/>
</dbReference>
<dbReference type="InterPro" id="IPR050752">
    <property type="entry name" value="C2H2-ZF_domain"/>
</dbReference>
<dbReference type="Gene3D" id="3.30.160.60">
    <property type="entry name" value="Classic Zinc Finger"/>
    <property type="match status" value="8"/>
</dbReference>
<dbReference type="RefSeq" id="XP_022256103.1">
    <property type="nucleotide sequence ID" value="XM_022400395.1"/>
</dbReference>
<dbReference type="RefSeq" id="XP_022256109.1">
    <property type="nucleotide sequence ID" value="XM_022400401.1"/>
</dbReference>
<proteinExistence type="predicted"/>
<feature type="region of interest" description="Disordered" evidence="11">
    <location>
        <begin position="18"/>
        <end position="40"/>
    </location>
</feature>
<feature type="region of interest" description="Disordered" evidence="11">
    <location>
        <begin position="405"/>
        <end position="472"/>
    </location>
</feature>
<evidence type="ECO:0000256" key="2">
    <source>
        <dbReference type="ARBA" id="ARBA00022723"/>
    </source>
</evidence>
<evidence type="ECO:0000256" key="11">
    <source>
        <dbReference type="SAM" id="MobiDB-lite"/>
    </source>
</evidence>
<sequence>MDCPELNHCDDHSLLGNLGSDKTTRSDIQQSPNENSAGNFYQNNNFNDLEKDLNVDQYVIVLENGEKRWKCSLCSKLYTAKHNLVTHMLGHAGIRRFICEVCSKPFKQQSHLNVHRLTHSDRRPHECPTCQKRFCQVAHLKRHMLVHLRGNFHKCYLCKSRFVLSSELKVHIEKHKQDGTYLENEYQNQSLDTTKKSSEEQQEKVHQITCEVCQRVFMYPSQLKDHMVVHTQVRRYSCTVCGTKFIKEHHLKAHQLTHSHAKPFFCPICGRSFSLKANMERHVLIHNAERRFPCEVCGKKFTQVQTLRSHMVSHSDIKPYKCPVCGKGLSRAHNLRAHMALHKNDKPHKCTICGNSFTLKGNLQRHMKEKHGSVEAMTPRESTDNKVYSGTSKVDCDLRDIVISNQPVTHSQKQQPLNEPAPRTTKRRKNTPKRLNNFGSEDEENDDEADPLQESDTIIEDETESAENSTRPVPDAILSTEENHEGSSPPHSSRLADLFHSSSGYFPSCFGTDFSSNHKPHSYNHIQYGQNSVGTISFGSVSSSPVISTSPISSIISPLAQNYYTEDTSFSSTCLSSPVDDITLKIQAVHTAIDELAGKLNSPHDKVASLHDAVSNLVNKPPSPSMCLQ</sequence>
<feature type="compositionally biased region" description="Polar residues" evidence="11">
    <location>
        <begin position="26"/>
        <end position="40"/>
    </location>
</feature>
<dbReference type="Pfam" id="PF00096">
    <property type="entry name" value="zf-C2H2"/>
    <property type="match status" value="8"/>
</dbReference>
<keyword evidence="7" id="KW-0238">DNA-binding</keyword>
<feature type="domain" description="C2H2-type" evidence="12">
    <location>
        <begin position="292"/>
        <end position="319"/>
    </location>
</feature>
<feature type="region of interest" description="Disordered" evidence="11">
    <location>
        <begin position="371"/>
        <end position="391"/>
    </location>
</feature>
<gene>
    <name evidence="14 15 16 17 18 19 20" type="primary">LOC106471785</name>
</gene>
<evidence type="ECO:0000256" key="7">
    <source>
        <dbReference type="ARBA" id="ARBA00023125"/>
    </source>
</evidence>
<evidence type="ECO:0000313" key="16">
    <source>
        <dbReference type="RefSeq" id="XP_022256105.1"/>
    </source>
</evidence>
<dbReference type="RefSeq" id="XP_022256108.1">
    <property type="nucleotide sequence ID" value="XM_022400400.1"/>
</dbReference>
<keyword evidence="8" id="KW-0804">Transcription</keyword>
<protein>
    <submittedName>
        <fullName evidence="14 15">Zinc finger protein 366-like</fullName>
    </submittedName>
</protein>
<dbReference type="SUPFAM" id="SSF57667">
    <property type="entry name" value="beta-beta-alpha zinc fingers"/>
    <property type="match status" value="5"/>
</dbReference>
<evidence type="ECO:0000313" key="14">
    <source>
        <dbReference type="RefSeq" id="XP_022256103.1"/>
    </source>
</evidence>
<keyword evidence="13" id="KW-1185">Reference proteome</keyword>
<reference evidence="14 15" key="1">
    <citation type="submission" date="2025-05" db="UniProtKB">
        <authorList>
            <consortium name="RefSeq"/>
        </authorList>
    </citation>
    <scope>IDENTIFICATION</scope>
    <source>
        <tissue evidence="14 15">Muscle</tissue>
    </source>
</reference>
<keyword evidence="9" id="KW-0539">Nucleus</keyword>
<keyword evidence="3" id="KW-0677">Repeat</keyword>
<feature type="domain" description="C2H2-type" evidence="12">
    <location>
        <begin position="97"/>
        <end position="124"/>
    </location>
</feature>
<keyword evidence="4 10" id="KW-0863">Zinc-finger</keyword>
<feature type="domain" description="C2H2-type" evidence="12">
    <location>
        <begin position="348"/>
        <end position="376"/>
    </location>
</feature>
<feature type="domain" description="C2H2-type" evidence="12">
    <location>
        <begin position="264"/>
        <end position="291"/>
    </location>
</feature>
<evidence type="ECO:0000313" key="20">
    <source>
        <dbReference type="RefSeq" id="XP_022256109.1"/>
    </source>
</evidence>
<dbReference type="SMART" id="SM00355">
    <property type="entry name" value="ZnF_C2H2"/>
    <property type="match status" value="10"/>
</dbReference>
<evidence type="ECO:0000313" key="19">
    <source>
        <dbReference type="RefSeq" id="XP_022256108.1"/>
    </source>
</evidence>
<dbReference type="PANTHER" id="PTHR24384:SF189">
    <property type="entry name" value="C2H2-TYPE DOMAIN-CONTAINING PROTEIN-RELATED"/>
    <property type="match status" value="1"/>
</dbReference>
<feature type="compositionally biased region" description="Polar residues" evidence="11">
    <location>
        <begin position="405"/>
        <end position="417"/>
    </location>
</feature>
<organism evidence="13 14">
    <name type="scientific">Limulus polyphemus</name>
    <name type="common">Atlantic horseshoe crab</name>
    <dbReference type="NCBI Taxonomy" id="6850"/>
    <lineage>
        <taxon>Eukaryota</taxon>
        <taxon>Metazoa</taxon>
        <taxon>Ecdysozoa</taxon>
        <taxon>Arthropoda</taxon>
        <taxon>Chelicerata</taxon>
        <taxon>Merostomata</taxon>
        <taxon>Xiphosura</taxon>
        <taxon>Limulidae</taxon>
        <taxon>Limulus</taxon>
    </lineage>
</organism>
<feature type="domain" description="C2H2-type" evidence="12">
    <location>
        <begin position="69"/>
        <end position="96"/>
    </location>
</feature>
<name>A0ABM1TJP7_LIMPO</name>
<feature type="domain" description="C2H2-type" evidence="12">
    <location>
        <begin position="125"/>
        <end position="147"/>
    </location>
</feature>
<feature type="domain" description="C2H2-type" evidence="12">
    <location>
        <begin position="320"/>
        <end position="347"/>
    </location>
</feature>
<feature type="domain" description="C2H2-type" evidence="12">
    <location>
        <begin position="208"/>
        <end position="235"/>
    </location>
</feature>
<evidence type="ECO:0000256" key="6">
    <source>
        <dbReference type="ARBA" id="ARBA00023015"/>
    </source>
</evidence>
<dbReference type="PANTHER" id="PTHR24384">
    <property type="entry name" value="FINGER PUTATIVE TRANSCRIPTION FACTOR FAMILY-RELATED"/>
    <property type="match status" value="1"/>
</dbReference>
<dbReference type="GeneID" id="106471785"/>
<feature type="domain" description="C2H2-type" evidence="12">
    <location>
        <begin position="153"/>
        <end position="180"/>
    </location>
</feature>
<evidence type="ECO:0000256" key="10">
    <source>
        <dbReference type="PROSITE-ProRule" id="PRU00042"/>
    </source>
</evidence>
<evidence type="ECO:0000256" key="8">
    <source>
        <dbReference type="ARBA" id="ARBA00023163"/>
    </source>
</evidence>
<evidence type="ECO:0000256" key="4">
    <source>
        <dbReference type="ARBA" id="ARBA00022771"/>
    </source>
</evidence>
<evidence type="ECO:0000256" key="9">
    <source>
        <dbReference type="ARBA" id="ARBA00023242"/>
    </source>
</evidence>
<feature type="compositionally biased region" description="Acidic residues" evidence="11">
    <location>
        <begin position="440"/>
        <end position="465"/>
    </location>
</feature>
<keyword evidence="5" id="KW-0862">Zinc</keyword>
<accession>A0ABM1TJP7</accession>
<evidence type="ECO:0000313" key="15">
    <source>
        <dbReference type="RefSeq" id="XP_022256104.1"/>
    </source>
</evidence>
<dbReference type="InterPro" id="IPR036236">
    <property type="entry name" value="Znf_C2H2_sf"/>
</dbReference>
<evidence type="ECO:0000256" key="5">
    <source>
        <dbReference type="ARBA" id="ARBA00022833"/>
    </source>
</evidence>
<dbReference type="RefSeq" id="XP_022256104.1">
    <property type="nucleotide sequence ID" value="XM_022400396.1"/>
</dbReference>
<keyword evidence="2" id="KW-0479">Metal-binding</keyword>
<dbReference type="RefSeq" id="XP_022256106.1">
    <property type="nucleotide sequence ID" value="XM_022400398.1"/>
</dbReference>
<evidence type="ECO:0000313" key="18">
    <source>
        <dbReference type="RefSeq" id="XP_022256107.1"/>
    </source>
</evidence>
<evidence type="ECO:0000313" key="13">
    <source>
        <dbReference type="Proteomes" id="UP000694941"/>
    </source>
</evidence>
<keyword evidence="6" id="KW-0805">Transcription regulation</keyword>
<dbReference type="RefSeq" id="XP_022256105.1">
    <property type="nucleotide sequence ID" value="XM_022400397.1"/>
</dbReference>
<dbReference type="PROSITE" id="PS00028">
    <property type="entry name" value="ZINC_FINGER_C2H2_1"/>
    <property type="match status" value="10"/>
</dbReference>
<dbReference type="PROSITE" id="PS50157">
    <property type="entry name" value="ZINC_FINGER_C2H2_2"/>
    <property type="match status" value="10"/>
</dbReference>
<evidence type="ECO:0000256" key="1">
    <source>
        <dbReference type="ARBA" id="ARBA00004123"/>
    </source>
</evidence>
<evidence type="ECO:0000313" key="17">
    <source>
        <dbReference type="RefSeq" id="XP_022256106.1"/>
    </source>
</evidence>